<dbReference type="InterPro" id="IPR001173">
    <property type="entry name" value="Glyco_trans_2-like"/>
</dbReference>
<dbReference type="Proteomes" id="UP000037507">
    <property type="component" value="Unassembled WGS sequence"/>
</dbReference>
<dbReference type="AlphaFoldDB" id="A0A2T7UHK7"/>
<comment type="caution">
    <text evidence="2">The sequence shown here is derived from an EMBL/GenBank/DDBJ whole genome shotgun (WGS) entry which is preliminary data.</text>
</comment>
<feature type="domain" description="Glycosyltransferase 2-like" evidence="1">
    <location>
        <begin position="14"/>
        <end position="175"/>
    </location>
</feature>
<dbReference type="PANTHER" id="PTHR43179">
    <property type="entry name" value="RHAMNOSYLTRANSFERASE WBBL"/>
    <property type="match status" value="1"/>
</dbReference>
<organism evidence="2 3">
    <name type="scientific">Limnohabitans planktonicus II-D5</name>
    <dbReference type="NCBI Taxonomy" id="1293045"/>
    <lineage>
        <taxon>Bacteria</taxon>
        <taxon>Pseudomonadati</taxon>
        <taxon>Pseudomonadota</taxon>
        <taxon>Betaproteobacteria</taxon>
        <taxon>Burkholderiales</taxon>
        <taxon>Comamonadaceae</taxon>
        <taxon>Limnohabitans</taxon>
    </lineage>
</organism>
<evidence type="ECO:0000313" key="3">
    <source>
        <dbReference type="Proteomes" id="UP000037507"/>
    </source>
</evidence>
<dbReference type="OrthoDB" id="9771846at2"/>
<keyword evidence="3" id="KW-1185">Reference proteome</keyword>
<dbReference type="Gene3D" id="3.90.550.10">
    <property type="entry name" value="Spore Coat Polysaccharide Biosynthesis Protein SpsA, Chain A"/>
    <property type="match status" value="1"/>
</dbReference>
<dbReference type="RefSeq" id="WP_083451339.1">
    <property type="nucleotide sequence ID" value="NZ_LFYT02000003.1"/>
</dbReference>
<dbReference type="Pfam" id="PF00535">
    <property type="entry name" value="Glycos_transf_2"/>
    <property type="match status" value="1"/>
</dbReference>
<dbReference type="PANTHER" id="PTHR43179:SF7">
    <property type="entry name" value="RHAMNOSYLTRANSFERASE WBBL"/>
    <property type="match status" value="1"/>
</dbReference>
<evidence type="ECO:0000259" key="1">
    <source>
        <dbReference type="Pfam" id="PF00535"/>
    </source>
</evidence>
<proteinExistence type="predicted"/>
<accession>A0A2T7UHK7</accession>
<reference evidence="2" key="1">
    <citation type="submission" date="2017-04" db="EMBL/GenBank/DDBJ databases">
        <title>Unexpected and diverse lifestyles within the genus Limnohabitans.</title>
        <authorList>
            <person name="Kasalicky V."/>
            <person name="Mehrshad M."/>
            <person name="Andrei S.-A."/>
            <person name="Salcher M."/>
            <person name="Kratochvilova H."/>
            <person name="Simek K."/>
            <person name="Ghai R."/>
        </authorList>
    </citation>
    <scope>NUCLEOTIDE SEQUENCE [LARGE SCALE GENOMIC DNA]</scope>
    <source>
        <strain evidence="2">II-D5</strain>
    </source>
</reference>
<dbReference type="EMBL" id="LFYT02000003">
    <property type="protein sequence ID" value="PVE44152.1"/>
    <property type="molecule type" value="Genomic_DNA"/>
</dbReference>
<protein>
    <recommendedName>
        <fullName evidence="1">Glycosyltransferase 2-like domain-containing protein</fullName>
    </recommendedName>
</protein>
<dbReference type="InterPro" id="IPR029044">
    <property type="entry name" value="Nucleotide-diphossugar_trans"/>
</dbReference>
<dbReference type="SUPFAM" id="SSF53448">
    <property type="entry name" value="Nucleotide-diphospho-sugar transferases"/>
    <property type="match status" value="1"/>
</dbReference>
<name>A0A2T7UHK7_9BURK</name>
<gene>
    <name evidence="2" type="ORF">H663_004175</name>
</gene>
<evidence type="ECO:0000313" key="2">
    <source>
        <dbReference type="EMBL" id="PVE44152.1"/>
    </source>
</evidence>
<sequence>MFHPSNEITLSIVSHGQAALISLLLSDLAHLSQQNFQVLITINIPEDESVYQGHSFPVRIIRNTLPKGFGANHNAAFLHSNTPWFAVVNPDIRIETLNFDRLLSPFDNQTIAAVAPLVLSADGKIEDSARRFPTFMRFAKRVLLRIREPDYTVQARPYSVDWVAGMFVVYRRGAFHKIGGFDDRRFFMYLEDADICLRLYKKGWKIFLNPCVSVIHMAQRESHRNLKHMRWHVVSALRYLTGL</sequence>